<proteinExistence type="predicted"/>
<feature type="region of interest" description="Disordered" evidence="1">
    <location>
        <begin position="161"/>
        <end position="348"/>
    </location>
</feature>
<evidence type="ECO:0000256" key="1">
    <source>
        <dbReference type="SAM" id="MobiDB-lite"/>
    </source>
</evidence>
<feature type="region of interest" description="Disordered" evidence="1">
    <location>
        <begin position="122"/>
        <end position="145"/>
    </location>
</feature>
<feature type="compositionally biased region" description="Basic and acidic residues" evidence="1">
    <location>
        <begin position="161"/>
        <end position="172"/>
    </location>
</feature>
<reference evidence="3" key="1">
    <citation type="submission" date="2016-05" db="EMBL/GenBank/DDBJ databases">
        <authorList>
            <person name="Naeem Raeece"/>
        </authorList>
    </citation>
    <scope>NUCLEOTIDE SEQUENCE [LARGE SCALE GENOMIC DNA]</scope>
</reference>
<protein>
    <submittedName>
        <fullName evidence="2">Uncharacterized protein</fullName>
    </submittedName>
</protein>
<feature type="compositionally biased region" description="Basic and acidic residues" evidence="1">
    <location>
        <begin position="339"/>
        <end position="348"/>
    </location>
</feature>
<feature type="compositionally biased region" description="Polar residues" evidence="1">
    <location>
        <begin position="413"/>
        <end position="424"/>
    </location>
</feature>
<accession>A0A1A8X133</accession>
<gene>
    <name evidence="2" type="ORF">PMALA_063140</name>
</gene>
<evidence type="ECO:0000313" key="3">
    <source>
        <dbReference type="Proteomes" id="UP000078597"/>
    </source>
</evidence>
<feature type="region of interest" description="Disordered" evidence="1">
    <location>
        <begin position="399"/>
        <end position="424"/>
    </location>
</feature>
<dbReference type="AlphaFoldDB" id="A0A1A8X133"/>
<evidence type="ECO:0000313" key="2">
    <source>
        <dbReference type="EMBL" id="SBS98313.1"/>
    </source>
</evidence>
<sequence length="424" mass="49609">MDYTENEEKKEDYFDKITNFFNYFTLGIPFLKGGEDNTKAALESSDVERNNKGIKDYHRNSVQQVVYNLKLKRASVLKTPNRFSLDTSIIKNKEGAKNIEIEKKYLTNSAAKKCDEREKVAASQNVLHKKKSEKNKKNSEKDFYYPSSVDFAGGDIFHLKSENKKENTERKDGKGKKREKKKQDGEKRKKKEKCSDREGNRRIVKSEEMEEKEQEEKRWRKREEEKGQVKAHGKVEKEGEKEYKEVPGTGDEKEFKKEEKKEYKKKESGKKERKKGRDQKKAQEETETEREIQVQRTHEKKKKSKNIISSYEQNDLAKGSRLEENSNDEIGKSGIRNSTDSKELHDKNNEALNNNYFIKAYDELKINYISNSDKKYFSIRSNKQKDDIIKLPKLNLITPSRSSSSEENKTKHGNITTKNACDTF</sequence>
<feature type="compositionally biased region" description="Basic and acidic residues" evidence="1">
    <location>
        <begin position="214"/>
        <end position="270"/>
    </location>
</feature>
<feature type="compositionally biased region" description="Basic and acidic residues" evidence="1">
    <location>
        <begin position="181"/>
        <end position="207"/>
    </location>
</feature>
<name>A0A1A8X133_PLAMA</name>
<dbReference type="EMBL" id="FLQW01005087">
    <property type="protein sequence ID" value="SBS98313.1"/>
    <property type="molecule type" value="Genomic_DNA"/>
</dbReference>
<feature type="compositionally biased region" description="Basic and acidic residues" evidence="1">
    <location>
        <begin position="279"/>
        <end position="297"/>
    </location>
</feature>
<dbReference type="VEuPathDB" id="PlasmoDB:PmUG01_12042300"/>
<organism evidence="2 3">
    <name type="scientific">Plasmodium malariae</name>
    <dbReference type="NCBI Taxonomy" id="5858"/>
    <lineage>
        <taxon>Eukaryota</taxon>
        <taxon>Sar</taxon>
        <taxon>Alveolata</taxon>
        <taxon>Apicomplexa</taxon>
        <taxon>Aconoidasida</taxon>
        <taxon>Haemosporida</taxon>
        <taxon>Plasmodiidae</taxon>
        <taxon>Plasmodium</taxon>
        <taxon>Plasmodium (Plasmodium)</taxon>
    </lineage>
</organism>
<dbReference type="Proteomes" id="UP000078597">
    <property type="component" value="Unassembled WGS sequence"/>
</dbReference>